<dbReference type="AlphaFoldDB" id="A0AAG5DJ37"/>
<proteinExistence type="predicted"/>
<evidence type="ECO:0000313" key="1">
    <source>
        <dbReference type="EnsemblMetazoa" id="ENSAATROPP011126"/>
    </source>
</evidence>
<accession>A0AAG5DJ37</accession>
<reference evidence="1" key="1">
    <citation type="submission" date="2024-04" db="UniProtKB">
        <authorList>
            <consortium name="EnsemblMetazoa"/>
        </authorList>
    </citation>
    <scope>IDENTIFICATION</scope>
    <source>
        <strain evidence="1">EBRO</strain>
    </source>
</reference>
<dbReference type="EnsemblMetazoa" id="ENSAATROPT012265">
    <property type="protein sequence ID" value="ENSAATROPP011126"/>
    <property type="gene ID" value="ENSAATROPG009982"/>
</dbReference>
<organism evidence="1 2">
    <name type="scientific">Anopheles atroparvus</name>
    <name type="common">European mosquito</name>
    <dbReference type="NCBI Taxonomy" id="41427"/>
    <lineage>
        <taxon>Eukaryota</taxon>
        <taxon>Metazoa</taxon>
        <taxon>Ecdysozoa</taxon>
        <taxon>Arthropoda</taxon>
        <taxon>Hexapoda</taxon>
        <taxon>Insecta</taxon>
        <taxon>Pterygota</taxon>
        <taxon>Neoptera</taxon>
        <taxon>Endopterygota</taxon>
        <taxon>Diptera</taxon>
        <taxon>Nematocera</taxon>
        <taxon>Culicoidea</taxon>
        <taxon>Culicidae</taxon>
        <taxon>Anophelinae</taxon>
        <taxon>Anopheles</taxon>
    </lineage>
</organism>
<protein>
    <submittedName>
        <fullName evidence="1">Uncharacterized protein</fullName>
    </submittedName>
</protein>
<name>A0AAG5DJ37_ANOAO</name>
<sequence>QEAPPAAAVAAVAAVGRLHRAASWWHTPPRCRTPSRCLGRTVAAVVVVHWKEGRRRTTVGEVAAVVVGAGR</sequence>
<evidence type="ECO:0000313" key="2">
    <source>
        <dbReference type="Proteomes" id="UP000075880"/>
    </source>
</evidence>
<dbReference type="Proteomes" id="UP000075880">
    <property type="component" value="Unassembled WGS sequence"/>
</dbReference>
<keyword evidence="2" id="KW-1185">Reference proteome</keyword>